<feature type="transmembrane region" description="Helical" evidence="2">
    <location>
        <begin position="206"/>
        <end position="232"/>
    </location>
</feature>
<feature type="region of interest" description="Disordered" evidence="1">
    <location>
        <begin position="1"/>
        <end position="66"/>
    </location>
</feature>
<accession>A0A7G2CPW2</accession>
<dbReference type="VEuPathDB" id="TriTrypDB:ADEAN_000943100"/>
<dbReference type="AlphaFoldDB" id="A0A7G2CPW2"/>
<gene>
    <name evidence="3" type="ORF">ADEAN_000943100</name>
</gene>
<proteinExistence type="predicted"/>
<feature type="transmembrane region" description="Helical" evidence="2">
    <location>
        <begin position="294"/>
        <end position="314"/>
    </location>
</feature>
<keyword evidence="2" id="KW-0812">Transmembrane</keyword>
<feature type="compositionally biased region" description="Polar residues" evidence="1">
    <location>
        <begin position="24"/>
        <end position="38"/>
    </location>
</feature>
<dbReference type="PANTHER" id="PTHR33297:SF4">
    <property type="entry name" value="AMASTIN"/>
    <property type="match status" value="1"/>
</dbReference>
<feature type="transmembrane region" description="Helical" evidence="2">
    <location>
        <begin position="252"/>
        <end position="273"/>
    </location>
</feature>
<evidence type="ECO:0000256" key="1">
    <source>
        <dbReference type="SAM" id="MobiDB-lite"/>
    </source>
</evidence>
<keyword evidence="4" id="KW-1185">Reference proteome</keyword>
<evidence type="ECO:0000313" key="4">
    <source>
        <dbReference type="Proteomes" id="UP000515908"/>
    </source>
</evidence>
<dbReference type="Pfam" id="PF07344">
    <property type="entry name" value="Amastin"/>
    <property type="match status" value="2"/>
</dbReference>
<feature type="transmembrane region" description="Helical" evidence="2">
    <location>
        <begin position="440"/>
        <end position="469"/>
    </location>
</feature>
<evidence type="ECO:0000256" key="2">
    <source>
        <dbReference type="SAM" id="Phobius"/>
    </source>
</evidence>
<protein>
    <submittedName>
        <fullName evidence="3">Amastin surface glycoprotein, putative</fullName>
    </submittedName>
</protein>
<dbReference type="OrthoDB" id="270524at2759"/>
<dbReference type="PANTHER" id="PTHR33297">
    <property type="entry name" value="AMASTIN-LIKE SURFACE PROTEIN-LIKE PROTEIN-RELATED"/>
    <property type="match status" value="1"/>
</dbReference>
<feature type="transmembrane region" description="Helical" evidence="2">
    <location>
        <begin position="88"/>
        <end position="115"/>
    </location>
</feature>
<feature type="transmembrane region" description="Helical" evidence="2">
    <location>
        <begin position="177"/>
        <end position="199"/>
    </location>
</feature>
<reference evidence="3 4" key="1">
    <citation type="submission" date="2020-08" db="EMBL/GenBank/DDBJ databases">
        <authorList>
            <person name="Newling K."/>
            <person name="Davey J."/>
            <person name="Forrester S."/>
        </authorList>
    </citation>
    <scope>NUCLEOTIDE SEQUENCE [LARGE SCALE GENOMIC DNA]</scope>
    <source>
        <strain evidence="4">Crithidia deanei Carvalho (ATCC PRA-265)</strain>
    </source>
</reference>
<feature type="transmembrane region" description="Helical" evidence="2">
    <location>
        <begin position="373"/>
        <end position="393"/>
    </location>
</feature>
<dbReference type="InterPro" id="IPR009944">
    <property type="entry name" value="Amastin"/>
</dbReference>
<dbReference type="EMBL" id="LR877167">
    <property type="protein sequence ID" value="CAD2221896.1"/>
    <property type="molecule type" value="Genomic_DNA"/>
</dbReference>
<feature type="transmembrane region" description="Helical" evidence="2">
    <location>
        <begin position="400"/>
        <end position="420"/>
    </location>
</feature>
<sequence length="493" mass="54996">MSRRIENPVSSDESVEMDIHTRETTSMLEEQNTAQPDYTGNIILADSRSGNNNNNNDRFTSDDSSFPQNDLFPLSLSAPYAPPPPKSVFVGGVLFTVLTLLTVVFTTVSIGLPWFRSQHGNVATYLTYTNVDVTKNVYLFKSTVKVSSSAGEVLMEKETKPHEYCTPVRRRMKVTEAFSVVSAAFGLLSFVVGVLHALWPSNRGVFYLACILAACVFGSLTIECSVSINIFHWSFAACGVNSSYHSQLYEPYVGFGLTVTAWCLSAVAGVILYNKLHLPNDARSISQCRHAFMFFSLSGFLISVVSCPIPHFFYKNPDTMLVTDVLLWRERVGRFSWKDHASPVSNHGEILSSKWVNYLGCQPLEHYFRAAESFNIITIAFSAVSGLCSIFLWKKLKGSTIPAMIFTYLALITGIVQVGLELKIYYGSWCGGAYRYKDQYYVLTAGFALACTTFSFMCVAAVLVTYCAYITARYYKAKTPWKSAYQIIIEESQ</sequence>
<name>A0A7G2CPW2_9TRYP</name>
<feature type="compositionally biased region" description="Low complexity" evidence="1">
    <location>
        <begin position="46"/>
        <end position="66"/>
    </location>
</feature>
<keyword evidence="2" id="KW-0472">Membrane</keyword>
<dbReference type="Proteomes" id="UP000515908">
    <property type="component" value="Chromosome 23"/>
</dbReference>
<organism evidence="3 4">
    <name type="scientific">Angomonas deanei</name>
    <dbReference type="NCBI Taxonomy" id="59799"/>
    <lineage>
        <taxon>Eukaryota</taxon>
        <taxon>Discoba</taxon>
        <taxon>Euglenozoa</taxon>
        <taxon>Kinetoplastea</taxon>
        <taxon>Metakinetoplastina</taxon>
        <taxon>Trypanosomatida</taxon>
        <taxon>Trypanosomatidae</taxon>
        <taxon>Strigomonadinae</taxon>
        <taxon>Angomonas</taxon>
    </lineage>
</organism>
<evidence type="ECO:0000313" key="3">
    <source>
        <dbReference type="EMBL" id="CAD2221896.1"/>
    </source>
</evidence>
<keyword evidence="2" id="KW-1133">Transmembrane helix</keyword>